<evidence type="ECO:0000259" key="1">
    <source>
        <dbReference type="SMART" id="SM00382"/>
    </source>
</evidence>
<protein>
    <submittedName>
        <fullName evidence="2">Transposase</fullName>
    </submittedName>
</protein>
<keyword evidence="3" id="KW-1185">Reference proteome</keyword>
<dbReference type="OrthoDB" id="5593847at2"/>
<dbReference type="Pfam" id="PF13401">
    <property type="entry name" value="AAA_22"/>
    <property type="match status" value="1"/>
</dbReference>
<comment type="caution">
    <text evidence="2">The sequence shown here is derived from an EMBL/GenBank/DDBJ whole genome shotgun (WGS) entry which is preliminary data.</text>
</comment>
<organism evidence="2 3">
    <name type="scientific">Malikia spinosa</name>
    <dbReference type="NCBI Taxonomy" id="86180"/>
    <lineage>
        <taxon>Bacteria</taxon>
        <taxon>Pseudomonadati</taxon>
        <taxon>Pseudomonadota</taxon>
        <taxon>Betaproteobacteria</taxon>
        <taxon>Burkholderiales</taxon>
        <taxon>Comamonadaceae</taxon>
        <taxon>Malikia</taxon>
    </lineage>
</organism>
<dbReference type="Proteomes" id="UP000238326">
    <property type="component" value="Unassembled WGS sequence"/>
</dbReference>
<evidence type="ECO:0000313" key="3">
    <source>
        <dbReference type="Proteomes" id="UP000238326"/>
    </source>
</evidence>
<dbReference type="InterPro" id="IPR049945">
    <property type="entry name" value="AAA_22"/>
</dbReference>
<dbReference type="EMBL" id="PVLR01000057">
    <property type="protein sequence ID" value="PRD67502.1"/>
    <property type="molecule type" value="Genomic_DNA"/>
</dbReference>
<dbReference type="RefSeq" id="WP_105730938.1">
    <property type="nucleotide sequence ID" value="NZ_PVLR01000057.1"/>
</dbReference>
<dbReference type="InterPro" id="IPR003593">
    <property type="entry name" value="AAA+_ATPase"/>
</dbReference>
<reference evidence="2 3" key="1">
    <citation type="submission" date="2018-03" db="EMBL/GenBank/DDBJ databases">
        <title>Comparative genomics illustrates the genes involved in a hyperalkaliphilic mechanisms of Serpentinomonas isolated from highly-alkaline calcium-rich serpentinized springs.</title>
        <authorList>
            <person name="Suzuki S."/>
            <person name="Ishii S."/>
            <person name="Walworth N."/>
            <person name="Bird L."/>
            <person name="Kuenen J.G."/>
            <person name="Nealson K.H."/>
        </authorList>
    </citation>
    <scope>NUCLEOTIDE SEQUENCE [LARGE SCALE GENOMIC DNA]</scope>
    <source>
        <strain evidence="2 3">83</strain>
    </source>
</reference>
<name>A0A2S9KAU0_9BURK</name>
<dbReference type="AlphaFoldDB" id="A0A2S9KAU0"/>
<accession>A0A2S9KAU0</accession>
<gene>
    <name evidence="2" type="ORF">C6P61_16085</name>
</gene>
<feature type="domain" description="AAA+ ATPase" evidence="1">
    <location>
        <begin position="130"/>
        <end position="380"/>
    </location>
</feature>
<dbReference type="Gene3D" id="3.40.50.300">
    <property type="entry name" value="P-loop containing nucleotide triphosphate hydrolases"/>
    <property type="match status" value="1"/>
</dbReference>
<proteinExistence type="predicted"/>
<dbReference type="GO" id="GO:0016887">
    <property type="term" value="F:ATP hydrolysis activity"/>
    <property type="evidence" value="ECO:0007669"/>
    <property type="project" value="InterPro"/>
</dbReference>
<dbReference type="InterPro" id="IPR027417">
    <property type="entry name" value="P-loop_NTPase"/>
</dbReference>
<evidence type="ECO:0000313" key="2">
    <source>
        <dbReference type="EMBL" id="PRD67502.1"/>
    </source>
</evidence>
<sequence length="548" mass="60321">MKHELPPQTITAHYLEQRLPQFKGNPLVEALPPPMTDESLLEALTLMPDYDPGQRQWSASERMMMIGTLQNFMVPMLKHTELCRALDSMLRTGYVGRAPKTPGHAAIFQSIYQKQMAGQTFAQTANSRTPQISTALIGLSGMGKTTTVQRWCAHLPKVIFHPEYNLYQIPVLHVEMPSDGSSIKGLAHGILQKIDELIPGANYYDMYAQRGRTGADTLMRGVARVMNLHLVGLLICDEVQNLANSKKGSQTVMTELVSAANDLKVPILFIGTNKAAKVLGTDFRQSRRSSGQGIAPWDRLLPGTASAPSEWDVFLEILWQFQWVRNPVALDPLLSRYMFDCSQGVIDLAIKLFAAAQARAILDGTETLTAELILDVYGEEFQLLHPMVAALRDDNLELLNQFDDIAPLNLQQHLEAAQRKLNLLKSPLFSVKASDETFAPRLSAGLQAMGVGEEEATSLAGEVASTNPDANLATGIKRAAAALSKPQPVKARGKAGKGKVVEVPVNKFDERPNDYRRAIAHAQANNVTVLRQLKDFGMAPRLEDVIDL</sequence>
<dbReference type="SUPFAM" id="SSF52540">
    <property type="entry name" value="P-loop containing nucleoside triphosphate hydrolases"/>
    <property type="match status" value="1"/>
</dbReference>
<dbReference type="SMART" id="SM00382">
    <property type="entry name" value="AAA"/>
    <property type="match status" value="1"/>
</dbReference>